<dbReference type="RefSeq" id="WP_208056344.1">
    <property type="nucleotide sequence ID" value="NZ_JAGEMK010000007.1"/>
</dbReference>
<gene>
    <name evidence="4" type="ORF">J4G33_12640</name>
</gene>
<dbReference type="SUPFAM" id="SSF53756">
    <property type="entry name" value="UDP-Glycosyltransferase/glycogen phosphorylase"/>
    <property type="match status" value="1"/>
</dbReference>
<dbReference type="PANTHER" id="PTHR45947:SF3">
    <property type="entry name" value="SULFOQUINOVOSYL TRANSFERASE SQD2"/>
    <property type="match status" value="1"/>
</dbReference>
<name>A0A939LRF3_9CELL</name>
<dbReference type="InterPro" id="IPR001296">
    <property type="entry name" value="Glyco_trans_1"/>
</dbReference>
<keyword evidence="2" id="KW-0808">Transferase</keyword>
<evidence type="ECO:0000256" key="2">
    <source>
        <dbReference type="ARBA" id="ARBA00022679"/>
    </source>
</evidence>
<dbReference type="Proteomes" id="UP000664209">
    <property type="component" value="Unassembled WGS sequence"/>
</dbReference>
<dbReference type="InterPro" id="IPR050194">
    <property type="entry name" value="Glycosyltransferase_grp1"/>
</dbReference>
<evidence type="ECO:0000313" key="5">
    <source>
        <dbReference type="Proteomes" id="UP000664209"/>
    </source>
</evidence>
<evidence type="ECO:0000259" key="3">
    <source>
        <dbReference type="Pfam" id="PF00534"/>
    </source>
</evidence>
<protein>
    <recommendedName>
        <fullName evidence="1">D-inositol 3-phosphate glycosyltransferase</fullName>
    </recommendedName>
</protein>
<dbReference type="PANTHER" id="PTHR45947">
    <property type="entry name" value="SULFOQUINOVOSYL TRANSFERASE SQD2"/>
    <property type="match status" value="1"/>
</dbReference>
<organism evidence="4 5">
    <name type="scientific">Actinotalea soli</name>
    <dbReference type="NCBI Taxonomy" id="2819234"/>
    <lineage>
        <taxon>Bacteria</taxon>
        <taxon>Bacillati</taxon>
        <taxon>Actinomycetota</taxon>
        <taxon>Actinomycetes</taxon>
        <taxon>Micrococcales</taxon>
        <taxon>Cellulomonadaceae</taxon>
        <taxon>Actinotalea</taxon>
    </lineage>
</organism>
<evidence type="ECO:0000256" key="1">
    <source>
        <dbReference type="ARBA" id="ARBA00021292"/>
    </source>
</evidence>
<keyword evidence="5" id="KW-1185">Reference proteome</keyword>
<dbReference type="EMBL" id="JAGEMK010000007">
    <property type="protein sequence ID" value="MBO1752653.1"/>
    <property type="molecule type" value="Genomic_DNA"/>
</dbReference>
<dbReference type="Pfam" id="PF00534">
    <property type="entry name" value="Glycos_transf_1"/>
    <property type="match status" value="1"/>
</dbReference>
<accession>A0A939LRF3</accession>
<feature type="domain" description="Glycosyl transferase family 1" evidence="3">
    <location>
        <begin position="211"/>
        <end position="355"/>
    </location>
</feature>
<proteinExistence type="predicted"/>
<dbReference type="Gene3D" id="3.40.50.2000">
    <property type="entry name" value="Glycogen Phosphorylase B"/>
    <property type="match status" value="2"/>
</dbReference>
<reference evidence="4" key="1">
    <citation type="submission" date="2021-03" db="EMBL/GenBank/DDBJ databases">
        <title>Actinotalea soli sp. nov., isolated from soil.</title>
        <authorList>
            <person name="Ping W."/>
            <person name="Zhang J."/>
        </authorList>
    </citation>
    <scope>NUCLEOTIDE SEQUENCE</scope>
    <source>
        <strain evidence="4">BY-33</strain>
    </source>
</reference>
<dbReference type="GO" id="GO:0016757">
    <property type="term" value="F:glycosyltransferase activity"/>
    <property type="evidence" value="ECO:0007669"/>
    <property type="project" value="InterPro"/>
</dbReference>
<evidence type="ECO:0000313" key="4">
    <source>
        <dbReference type="EMBL" id="MBO1752653.1"/>
    </source>
</evidence>
<dbReference type="AlphaFoldDB" id="A0A939LRF3"/>
<sequence length="374" mass="40864">MTYTQDAPVADLTMPEKPRNWTVAHDFCFDFGGAERVSALLSQEVAGDGPLISLGGDATMFEDAGIDEVTIRHPRTFRESSYRQASLAMPLLSRATAPVEGNLLASSYAFSHHVRATGTKVVYCHTPLRQVWSGAEMYSSSLPAPLRGAANGAMGVLRAMDRRAAHEASAYVANSHAVAQRVEEFYGIEPAAVAHPPYDPQFHPRDVPREDTYVWVGRIVEPYKRVEPLIESFRDHPERRLVIIGDGRDAARLRATAPPNVSFVGPRSTAEIAEAYSSARAVLFPSEDDFGLVPVEAMACGTPVVALGRGGALETVVEGETGVLFPEPTPAHISAALDRFEEATWDEEAISRYARITFSRETFVRVMRQVLHAA</sequence>
<comment type="caution">
    <text evidence="4">The sequence shown here is derived from an EMBL/GenBank/DDBJ whole genome shotgun (WGS) entry which is preliminary data.</text>
</comment>